<keyword evidence="2" id="KW-1185">Reference proteome</keyword>
<reference evidence="1" key="1">
    <citation type="submission" date="2022-06" db="EMBL/GenBank/DDBJ databases">
        <title>Draft genome sequences of Leminorella grimontii str. JCM5902.</title>
        <authorList>
            <person name="Wakabayashi Y."/>
            <person name="Kojima K."/>
        </authorList>
    </citation>
    <scope>NUCLEOTIDE SEQUENCE</scope>
    <source>
        <strain evidence="1">JCM 5902</strain>
    </source>
</reference>
<gene>
    <name evidence="1" type="ORF">SOASR030_31680</name>
</gene>
<proteinExistence type="predicted"/>
<accession>A0AAV5N4L8</accession>
<comment type="caution">
    <text evidence="1">The sequence shown here is derived from an EMBL/GenBank/DDBJ whole genome shotgun (WGS) entry which is preliminary data.</text>
</comment>
<sequence length="48" mass="4985">MVEAGIQAVLTVEMMVLMVVGATGGQILATGEQILAMAGRELWLTALP</sequence>
<evidence type="ECO:0000313" key="1">
    <source>
        <dbReference type="EMBL" id="GKX57056.1"/>
    </source>
</evidence>
<dbReference type="AlphaFoldDB" id="A0AAV5N4L8"/>
<protein>
    <submittedName>
        <fullName evidence="1">Uncharacterized protein</fullName>
    </submittedName>
</protein>
<dbReference type="Proteomes" id="UP001058124">
    <property type="component" value="Unassembled WGS sequence"/>
</dbReference>
<name>A0AAV5N4L8_9GAMM</name>
<evidence type="ECO:0000313" key="2">
    <source>
        <dbReference type="Proteomes" id="UP001058124"/>
    </source>
</evidence>
<dbReference type="EMBL" id="BRLH01000010">
    <property type="protein sequence ID" value="GKX57056.1"/>
    <property type="molecule type" value="Genomic_DNA"/>
</dbReference>
<organism evidence="1 2">
    <name type="scientific">Leminorella grimontii</name>
    <dbReference type="NCBI Taxonomy" id="82981"/>
    <lineage>
        <taxon>Bacteria</taxon>
        <taxon>Pseudomonadati</taxon>
        <taxon>Pseudomonadota</taxon>
        <taxon>Gammaproteobacteria</taxon>
        <taxon>Enterobacterales</taxon>
        <taxon>Budviciaceae</taxon>
        <taxon>Leminorella</taxon>
    </lineage>
</organism>